<reference evidence="5 6" key="1">
    <citation type="submission" date="2018-06" db="EMBL/GenBank/DDBJ databases">
        <authorList>
            <consortium name="Pathogen Informatics"/>
            <person name="Doyle S."/>
        </authorList>
    </citation>
    <scope>NUCLEOTIDE SEQUENCE [LARGE SCALE GENOMIC DNA]</scope>
    <source>
        <strain evidence="5 6">NCTC13337</strain>
    </source>
</reference>
<dbReference type="SUPFAM" id="SSF52540">
    <property type="entry name" value="P-loop containing nucleoside triphosphate hydrolases"/>
    <property type="match status" value="1"/>
</dbReference>
<dbReference type="Proteomes" id="UP000254601">
    <property type="component" value="Unassembled WGS sequence"/>
</dbReference>
<evidence type="ECO:0000313" key="5">
    <source>
        <dbReference type="EMBL" id="SUO95025.1"/>
    </source>
</evidence>
<evidence type="ECO:0000256" key="1">
    <source>
        <dbReference type="ARBA" id="ARBA00009924"/>
    </source>
</evidence>
<dbReference type="InterPro" id="IPR022300">
    <property type="entry name" value="PPK2-rel_1"/>
</dbReference>
<dbReference type="EMBL" id="UHIC01000001">
    <property type="protein sequence ID" value="SUO95025.1"/>
    <property type="molecule type" value="Genomic_DNA"/>
</dbReference>
<dbReference type="Gene3D" id="3.40.50.300">
    <property type="entry name" value="P-loop containing nucleotide triphosphate hydrolases"/>
    <property type="match status" value="1"/>
</dbReference>
<gene>
    <name evidence="5" type="ORF">NCTC13337_01051</name>
</gene>
<accession>A0A380MR18</accession>
<proteinExistence type="inferred from homology"/>
<dbReference type="PANTHER" id="PTHR34383:SF3">
    <property type="entry name" value="POLYPHOSPHATE:AMP PHOSPHOTRANSFERASE"/>
    <property type="match status" value="1"/>
</dbReference>
<protein>
    <submittedName>
        <fullName evidence="5">Polyphosphate:nucleotide phosphotransferase, PPK2 family</fullName>
    </submittedName>
</protein>
<name>A0A380MR18_9GAMM</name>
<dbReference type="InterPro" id="IPR016898">
    <property type="entry name" value="Polyphosphate_phosphotransfera"/>
</dbReference>
<keyword evidence="2 5" id="KW-0808">Transferase</keyword>
<dbReference type="OrthoDB" id="9775224at2"/>
<keyword evidence="6" id="KW-1185">Reference proteome</keyword>
<dbReference type="GO" id="GO:0006797">
    <property type="term" value="P:polyphosphate metabolic process"/>
    <property type="evidence" value="ECO:0007669"/>
    <property type="project" value="InterPro"/>
</dbReference>
<dbReference type="RefSeq" id="WP_072576726.1">
    <property type="nucleotide sequence ID" value="NZ_LWHB01000093.1"/>
</dbReference>
<dbReference type="Pfam" id="PF03976">
    <property type="entry name" value="PPK2"/>
    <property type="match status" value="1"/>
</dbReference>
<dbReference type="InterPro" id="IPR027417">
    <property type="entry name" value="P-loop_NTPase"/>
</dbReference>
<evidence type="ECO:0000256" key="2">
    <source>
        <dbReference type="ARBA" id="ARBA00022679"/>
    </source>
</evidence>
<dbReference type="AlphaFoldDB" id="A0A380MR18"/>
<evidence type="ECO:0000313" key="6">
    <source>
        <dbReference type="Proteomes" id="UP000254601"/>
    </source>
</evidence>
<evidence type="ECO:0000259" key="4">
    <source>
        <dbReference type="Pfam" id="PF03976"/>
    </source>
</evidence>
<organism evidence="5 6">
    <name type="scientific">Suttonella ornithocola</name>
    <dbReference type="NCBI Taxonomy" id="279832"/>
    <lineage>
        <taxon>Bacteria</taxon>
        <taxon>Pseudomonadati</taxon>
        <taxon>Pseudomonadota</taxon>
        <taxon>Gammaproteobacteria</taxon>
        <taxon>Cardiobacteriales</taxon>
        <taxon>Cardiobacteriaceae</taxon>
        <taxon>Suttonella</taxon>
    </lineage>
</organism>
<keyword evidence="3" id="KW-0418">Kinase</keyword>
<comment type="similarity">
    <text evidence="1">Belongs to the polyphosphate kinase 2 (PPK2) family. Class I subfamily.</text>
</comment>
<feature type="domain" description="Polyphosphate kinase-2-related" evidence="4">
    <location>
        <begin position="31"/>
        <end position="252"/>
    </location>
</feature>
<dbReference type="GO" id="GO:0008976">
    <property type="term" value="F:polyphosphate kinase activity"/>
    <property type="evidence" value="ECO:0007669"/>
    <property type="project" value="InterPro"/>
</dbReference>
<dbReference type="PIRSF" id="PIRSF028756">
    <property type="entry name" value="PPK2_prd"/>
    <property type="match status" value="1"/>
</dbReference>
<sequence>MNDFVKAYRAATKKLDLSAYSTKDKRLVPDSKADRKAKADALGEKLNALQDVLYGQGKHRVLVVLQGMDTAGKDGTIRHVFQHTDPLGMRVQAFKVLSEAERARDYLWRVHQVVPKDGEIVIFNRSHYEDVLTTLVHDVIDEAEFKRRLAHINDFERMLSETGTTIIKFFLHISKDEQRERLQARLDNPDKHWKFNPSDLNDRKLWDKFQQTYAAAISATDNEHAPWYIIPADSKSSRDVIILEILLAHLQKLDLAYPEVDSSNWVKTVV</sequence>
<dbReference type="NCBIfam" id="TIGR03709">
    <property type="entry name" value="PPK2_rel_1"/>
    <property type="match status" value="1"/>
</dbReference>
<dbReference type="InterPro" id="IPR022488">
    <property type="entry name" value="PPK2-related"/>
</dbReference>
<dbReference type="PANTHER" id="PTHR34383">
    <property type="entry name" value="POLYPHOSPHATE:AMP PHOSPHOTRANSFERASE-RELATED"/>
    <property type="match status" value="1"/>
</dbReference>
<evidence type="ECO:0000256" key="3">
    <source>
        <dbReference type="ARBA" id="ARBA00022777"/>
    </source>
</evidence>